<evidence type="ECO:0000313" key="1">
    <source>
        <dbReference type="EMBL" id="TQM23672.1"/>
    </source>
</evidence>
<keyword evidence="2" id="KW-1185">Reference proteome</keyword>
<dbReference type="Proteomes" id="UP000320235">
    <property type="component" value="Unassembled WGS sequence"/>
</dbReference>
<proteinExistence type="predicted"/>
<name>A0A543EQ79_9MICO</name>
<dbReference type="AlphaFoldDB" id="A0A543EQ79"/>
<organism evidence="1 2">
    <name type="scientific">Microbacterium kyungheense</name>
    <dbReference type="NCBI Taxonomy" id="1263636"/>
    <lineage>
        <taxon>Bacteria</taxon>
        <taxon>Bacillati</taxon>
        <taxon>Actinomycetota</taxon>
        <taxon>Actinomycetes</taxon>
        <taxon>Micrococcales</taxon>
        <taxon>Microbacteriaceae</taxon>
        <taxon>Microbacterium</taxon>
    </lineage>
</organism>
<evidence type="ECO:0000313" key="2">
    <source>
        <dbReference type="Proteomes" id="UP000320235"/>
    </source>
</evidence>
<accession>A0A543EQ79</accession>
<sequence>MSGWWRSNAVALGALVLLVPATYAAMSWNEWSTVLENSASKAVALPPGEEIPYAGATVGPASAEFTELPDAPAHTRVVTVTLHIDPGDQSFSCTVPQLREADGHRRQWDARDDLGREWDPDIHTFCDSEAEGPYDLTLDYLVPDDASGPFVVELESVAGRPEFVSAVVEP</sequence>
<gene>
    <name evidence="1" type="ORF">FB391_3062</name>
</gene>
<reference evidence="1 2" key="1">
    <citation type="submission" date="2019-06" db="EMBL/GenBank/DDBJ databases">
        <title>Sequencing the genomes of 1000 actinobacteria strains.</title>
        <authorList>
            <person name="Klenk H.-P."/>
        </authorList>
    </citation>
    <scope>NUCLEOTIDE SEQUENCE [LARGE SCALE GENOMIC DNA]</scope>
    <source>
        <strain evidence="1 2">DSM 105492</strain>
    </source>
</reference>
<dbReference type="RefSeq" id="WP_141895764.1">
    <property type="nucleotide sequence ID" value="NZ_BAABLH010000002.1"/>
</dbReference>
<protein>
    <submittedName>
        <fullName evidence="1">Uncharacterized protein</fullName>
    </submittedName>
</protein>
<comment type="caution">
    <text evidence="1">The sequence shown here is derived from an EMBL/GenBank/DDBJ whole genome shotgun (WGS) entry which is preliminary data.</text>
</comment>
<dbReference type="OrthoDB" id="5058212at2"/>
<dbReference type="EMBL" id="VFPE01000005">
    <property type="protein sequence ID" value="TQM23672.1"/>
    <property type="molecule type" value="Genomic_DNA"/>
</dbReference>